<comment type="caution">
    <text evidence="1">The sequence shown here is derived from an EMBL/GenBank/DDBJ whole genome shotgun (WGS) entry which is preliminary data.</text>
</comment>
<evidence type="ECO:0000313" key="2">
    <source>
        <dbReference type="Proteomes" id="UP000632222"/>
    </source>
</evidence>
<reference evidence="2" key="1">
    <citation type="journal article" date="2019" name="Int. J. Syst. Evol. Microbiol.">
        <title>The Global Catalogue of Microorganisms (GCM) 10K type strain sequencing project: providing services to taxonomists for standard genome sequencing and annotation.</title>
        <authorList>
            <consortium name="The Broad Institute Genomics Platform"/>
            <consortium name="The Broad Institute Genome Sequencing Center for Infectious Disease"/>
            <person name="Wu L."/>
            <person name="Ma J."/>
        </authorList>
    </citation>
    <scope>NUCLEOTIDE SEQUENCE [LARGE SCALE GENOMIC DNA]</scope>
    <source>
        <strain evidence="2">JCM 14370</strain>
    </source>
</reference>
<gene>
    <name evidence="1" type="ORF">GCM10008938_48570</name>
</gene>
<sequence length="47" mass="5066">MLFVLSLGIGLVCGSLLLGLVLLIDRLTTPATRTPEKQPVFLKTVLD</sequence>
<keyword evidence="2" id="KW-1185">Reference proteome</keyword>
<evidence type="ECO:0000313" key="1">
    <source>
        <dbReference type="EMBL" id="GGJ56722.1"/>
    </source>
</evidence>
<name>A0ABQ2DGF4_9DEIO</name>
<dbReference type="RefSeq" id="WP_189008443.1">
    <property type="nucleotide sequence ID" value="NZ_BMOD01000036.1"/>
</dbReference>
<proteinExistence type="predicted"/>
<protein>
    <submittedName>
        <fullName evidence="1">Uncharacterized protein</fullName>
    </submittedName>
</protein>
<dbReference type="Proteomes" id="UP000632222">
    <property type="component" value="Unassembled WGS sequence"/>
</dbReference>
<accession>A0ABQ2DGF4</accession>
<organism evidence="1 2">
    <name type="scientific">Deinococcus roseus</name>
    <dbReference type="NCBI Taxonomy" id="392414"/>
    <lineage>
        <taxon>Bacteria</taxon>
        <taxon>Thermotogati</taxon>
        <taxon>Deinococcota</taxon>
        <taxon>Deinococci</taxon>
        <taxon>Deinococcales</taxon>
        <taxon>Deinococcaceae</taxon>
        <taxon>Deinococcus</taxon>
    </lineage>
</organism>
<dbReference type="EMBL" id="BMOD01000036">
    <property type="protein sequence ID" value="GGJ56722.1"/>
    <property type="molecule type" value="Genomic_DNA"/>
</dbReference>